<reference evidence="2" key="1">
    <citation type="submission" date="2017-02" db="UniProtKB">
        <authorList>
            <consortium name="WormBaseParasite"/>
        </authorList>
    </citation>
    <scope>IDENTIFICATION</scope>
</reference>
<sequence length="36" mass="3790">MPWHGALDGTIAEKRATFAANRGPGPLVPAQEYAVP</sequence>
<proteinExistence type="predicted"/>
<organism evidence="1 2">
    <name type="scientific">Ascaris lumbricoides</name>
    <name type="common">Giant roundworm</name>
    <dbReference type="NCBI Taxonomy" id="6252"/>
    <lineage>
        <taxon>Eukaryota</taxon>
        <taxon>Metazoa</taxon>
        <taxon>Ecdysozoa</taxon>
        <taxon>Nematoda</taxon>
        <taxon>Chromadorea</taxon>
        <taxon>Rhabditida</taxon>
        <taxon>Spirurina</taxon>
        <taxon>Ascaridomorpha</taxon>
        <taxon>Ascaridoidea</taxon>
        <taxon>Ascarididae</taxon>
        <taxon>Ascaris</taxon>
    </lineage>
</organism>
<dbReference type="AlphaFoldDB" id="A0A0M3IQC5"/>
<accession>A0A0M3IQC5</accession>
<evidence type="ECO:0000313" key="1">
    <source>
        <dbReference type="Proteomes" id="UP000036681"/>
    </source>
</evidence>
<keyword evidence="1" id="KW-1185">Reference proteome</keyword>
<name>A0A0M3IQC5_ASCLU</name>
<evidence type="ECO:0000313" key="2">
    <source>
        <dbReference type="WBParaSite" id="ALUE_0002095301-mRNA-1"/>
    </source>
</evidence>
<protein>
    <submittedName>
        <fullName evidence="2">Alpha/beta hydrolase</fullName>
    </submittedName>
</protein>
<dbReference type="WBParaSite" id="ALUE_0002095301-mRNA-1">
    <property type="protein sequence ID" value="ALUE_0002095301-mRNA-1"/>
    <property type="gene ID" value="ALUE_0002095301"/>
</dbReference>
<dbReference type="Proteomes" id="UP000036681">
    <property type="component" value="Unplaced"/>
</dbReference>